<feature type="region of interest" description="Disordered" evidence="5">
    <location>
        <begin position="3638"/>
        <end position="3692"/>
    </location>
</feature>
<feature type="region of interest" description="Disordered" evidence="5">
    <location>
        <begin position="2023"/>
        <end position="2057"/>
    </location>
</feature>
<feature type="compositionally biased region" description="Low complexity" evidence="5">
    <location>
        <begin position="2333"/>
        <end position="2347"/>
    </location>
</feature>
<evidence type="ECO:0000256" key="1">
    <source>
        <dbReference type="ARBA" id="ARBA00022690"/>
    </source>
</evidence>
<feature type="compositionally biased region" description="Low complexity" evidence="5">
    <location>
        <begin position="2123"/>
        <end position="2195"/>
    </location>
</feature>
<feature type="region of interest" description="Disordered" evidence="5">
    <location>
        <begin position="3139"/>
        <end position="3189"/>
    </location>
</feature>
<feature type="compositionally biased region" description="Low complexity" evidence="5">
    <location>
        <begin position="2504"/>
        <end position="2601"/>
    </location>
</feature>
<feature type="compositionally biased region" description="Basic and acidic residues" evidence="5">
    <location>
        <begin position="1130"/>
        <end position="1169"/>
    </location>
</feature>
<feature type="compositionally biased region" description="Low complexity" evidence="5">
    <location>
        <begin position="1570"/>
        <end position="1583"/>
    </location>
</feature>
<feature type="compositionally biased region" description="Low complexity" evidence="5">
    <location>
        <begin position="1012"/>
        <end position="1022"/>
    </location>
</feature>
<feature type="compositionally biased region" description="Basic and acidic residues" evidence="5">
    <location>
        <begin position="1197"/>
        <end position="1472"/>
    </location>
</feature>
<sequence length="3948" mass="431337">MTGQPLLTLLSVFALLLANQQLIESADAPAGVDLCKRQPFRGRCPPGPNGIQMRSQFVLRYYVRNGECISYPYGHCVSDENEPRLFRYKEECEEQCLNKERDATYATVGPKTGGPSAPNSSTTATASASTGTTNRPLTACEQQRQKASVPAGGGGFVKGAFVPDCTPQGAFVPLQCEPSGTECFCVDAEGIELKHSRTKGGEEALKPNCEKIASAPAPLSNECIGQAEAGPCMAFVERWHFDEKARHCAPFNYSGCGGNGNNYASEEACKQRCETEIKCSATELPLKDSSGQLVQCSAGANGGCPIGFKCHRIQQSSVCCPDMRTEKTADNGGENGEDKGTDEVPSSPAGLLVSDKKAEPKQQQQEEDTCALPKDRGPCDKYEMRFYFNRELGECKYFFYGGCEGNANNFARVDDCEKTCGVGTSGVEAKGVADGAVPRDGDAATLPTAATAAEGNSAAIAEAKVPSSQLPNEIGDEDELANVTTTATTESSVTGTTTVASVVPSSTLLPSNRCQHPKDEGHCAAQFMRWFWDGEAKKCEQFQYGGCGGNGNNFGSREECLSICHREVTPPVEKSVDPGSDVCESDIDEGQCRSTFIRYAFDRQTGECRQFKYGGCGGNGNNFATLADCKKRCTPPETEILSNNICEHRIDPGECSGVFHRFGYDTDSNRCKQFMYGGCGGNGNNFATVADCKVACVRSECPKTEPKDCDLTRCQLVKDGRGCALCSCAPPRHPPLVPGPSSVGRAHCPPVDTQLCVEPCIVFLNSKSCQECVCPLLPPPQPSSGEGAQPPAAPALPEGDESVSVPNRPAPRPVDPSVSSPPSPPSPPAPKLIEVIQHGVPSLLGSSLAPPTATTPAASDESPVPSSDSASPSTPELALPSSTPSAPVPIVPIDGHQRHQSQHENQHQQQQVVAFGNNEICSQILDPGAPTCTRFVQRWFFNVERAQCESFTYTGCAGNRNHFFSQKECQIYCGRFLRTGTTHSDGANPSLPTVAVPQQPPPALSPSPTALPVPEIAPSSPRAMPPSPNDIEGEKQAFDQKQQRTDEEKQQTKRVPLKLAEEKRNKWNQSNQKESNQTDRERQEEHGFDIGKETKTEETLGRGGESGREVDIGHRVEGGEDSMESINTVREGKEDKEQRVEDGKETERGERVDKSRERQTEVPDSEKEVPNVVIQSVTTQSPAESTPMETSATEEAVTPKEEEVEEERRKGEERVEETEGKGGKEEGQRKSAKEEEEENRKRILKEEEERKREEEERRRAKEEGERQNGEEREGRGGGKEEEQGKRAKEEEEENRKRILKEEEERKREEEERRRAKEEEERQNGEEREGRGRGKEEEQGKRAKEEEEENRKRILKEEEERKREEEERRRAKEEEERQNGEEREGRGRGKEEEQGKRAKEEEEENRKRILKEEEERKREEEERRRAKEEEERQNGEEREGRGGGKEEEQRKRKEDEDKEDRGRGAESGERNEVVETEQNHPMQHQQVEGQEEAVALTEQRPDEMERTTNAPAASVSPPQMPPAEPPREKQQKEQEKERTTPRGRQSQEEVEENGAKSGEEKQDRETEGTEEAQAVQQGQAEEGQNAVPNQQGHQAVQHGNQHLAGQQEQQHQTVQQGHQQHQAGQQEQAVQQGHQQHQAAQQRQQQIRHGQQGVQGQLELGLKNKKQAQHQAVLVQQQVVQEIQNQAVQRQQRVGQNQQHQTVPVQQEQGQLPLTSLLQGQQQPQQSIQEHQHKAVQGRQDVQGQQIVQTQEQQPQGIKGQQFAQPTQGQQVQPAHGQQNQAVLGQHVVHPTQGQGQQLLLPIQGHQIQAVQGQQLVLPTQAQANQAVQGKQHVEQNQQNQIVQGEEMQTETEQEKKIVQPNPGQQQIRQGHQQQTEQSKTKQGQQVEQSTEEDPNEGPQAVQDVQPTGVQQNQAVQGKQQGKQTVKGQQMNQQIQGQQNQAVQGQQTGQQNQAVQGQQTNQQIQGQQNQAVQGQQTGQQNQAVQGQQTNQQIQGQQNQAVQGQQTGQQNQAVQGQQTNQQIQGQQNQAVQGQQTNRPIQGQQNQAVQGQQTGQQNQAVQGQQTNQQIQGQQNQAVQGQQQGQQAVQGQQTNQPIQGQQNQAVQGQQTNRPQAVQGQQTNEPIQGQQNQAVQGQKQGQQAIQGQQTNQPIQGQQTQAVQGQQTNRPIQGQQNQVVQGQQTNQQIQGQQAVQGQQTNEPTQRHQNQAVQGQAVQLQQMNQATQGHQNQEQQTNEPQEQQAVQQGQGVQRQHRPLWIFSVGNDGEGREVTPAEPSITSTRRLKIHTIEMTGGQSTAKNAAAQNETKGEQQKGRGPGRVTTIELSKLRKSSEEMEQQQHVQIPVQVGGVQIEKATEGGRKSVGQTESDRHREEQRTTANKESEKNREGQIEEGVEDDGDMIFLETQSNGREEKRKGKERKGDTEETDRQTKLEETLTELEPDEKEGWKESGEETETEQVYISPAEERPAAEKEGARNNREKEGQTEGNSEGREVKEKERQQNREKVQHQQQQVQEVLGEQPQQIQPIQAKKGVQNGGQMENGQNTQQQQAHQGQAVQGEQPQQIQPVQAQKGVKNGGQMENGQNTQQQQTHQGQAVQGEQPQQIQWMEEKQRQNVNGGKQQRQQKKQAKITVHQHEVPAQKLAMEEGKQQQNVEEQQQQQKMNKNESLSSDQDLIHPSHPIIGEQRQHVEDGQQPQQSEQSQAHNQQKQLVPTATAAEADHSSALSADQSVVAAVPSVSVPNSPPTVSLEGSGNGAAPPTAPSAASSASPPSASAGASEGSLSDLFTMHHLQQQRSGGSGDVGSGREEVARKMVPVWGGLIDDSSQLQPISTTLEEEEQQQMLQNGTTEKQQREEGGGEMPTEGDEKRTGGTAAVAETNPPKQRQPNGEAAQAMPEQQEKTVMVSNNGPASPSPSFAGAVLPPHQRLPPLGLTPSASSAVEQLPQTSSALPELIPFVPASSSVVSVPSPSSVHQQKMLAPPPMPLLPQPDILDNARDSSAAEVVCSLPPDAGPCRQFVPKWFFNAQSGLCEQFSFGGCHGNQNNFADQDKCETKCRRTATSVANSHQMLPERCALEKEEGTGGGYHVQWYFNVRNLRCEQFVWQGEAGNENRFGTSEECEAMCKFAQVPGILRPKNVVVTNARGTSKAPTVPLSTDRQKSEEVGAVHGEQPQNGNERHSIGGEDAQQEQPGHENDLPLAKAASIAQTEDAEGAVGMPGPAQAIAEMLPAAFSGSAAAPSAPPQAPPPLSPAMAGGASYALSSAYGAQPLPKFPQKVPDNLPPMLGPSPPAVIDYQTGKRFDQPKEAEASAAVVAASPTVAVQGLPNHVPSSKEQSIGGTDQKSFGDGILESFSKDMLANDQNQAEQSPHSIPMCPNGLSAMRYKDGRPVMCLPGMNQCPTKSVCFFNGLDYSCCPNEDDPYDQHVFGGYDGEELKHGYKSQLQHHHPQNSFLRRRLHHQHRRVRRGGQQSATAAFSLDSGATAPAASPLRFDDKAPPARINQAVFRQQSLLNAASAELSPCVQPLRRGNCQDASLRYFYDLALDQCRLFYFSGCDGNENNFATLAECEVRCKIGFTPNSAPAQQQLQQQQKVNIGPCPSGELPLGGKNPVLCGDRSDSIGCPSGFFCADGPPSVCCPGHKSAASVGDVRRKPSIGAPGGAEKQLEVNPSDDEEDDAARTTPTTDWPPICPDGSDPLKNKSGEIMACGSGIEMDGHAMCTQGFFCSINREKNLRMCCPIMSLGSQLSSSGEIVAPHFGIRSPNPGEVVGQGSAPSERKVPKGTAINKAILAMAVGSAAEDAKKAGQHPLDVPSQPESLARGTAADSPTEFAHLLLGGSKGGVANAAAEQMKAAEPREGDIGAQDPFEVNRPSKRDSSVRILCRLRPTEGRQCAAGEPSPSSHLQYFFDAKERKCKVFFHHGCGGNANRFGTRQQCESRCGSSNSTNSSGRSRH</sequence>
<dbReference type="PROSITE" id="PS50279">
    <property type="entry name" value="BPTI_KUNITZ_2"/>
    <property type="match status" value="10"/>
</dbReference>
<dbReference type="InterPro" id="IPR028150">
    <property type="entry name" value="Lustrin_cystein"/>
</dbReference>
<feature type="domain" description="BPTI/Kunitz inhibitor" evidence="7">
    <location>
        <begin position="921"/>
        <end position="973"/>
    </location>
</feature>
<feature type="compositionally biased region" description="Polar residues" evidence="5">
    <location>
        <begin position="1585"/>
        <end position="1599"/>
    </location>
</feature>
<dbReference type="SMART" id="SM00131">
    <property type="entry name" value="KU"/>
    <property type="match status" value="10"/>
</dbReference>
<feature type="region of interest" description="Disordered" evidence="5">
    <location>
        <begin position="3848"/>
        <end position="3867"/>
    </location>
</feature>
<feature type="compositionally biased region" description="Basic and acidic residues" evidence="5">
    <location>
        <begin position="1032"/>
        <end position="1051"/>
    </location>
</feature>
<dbReference type="InterPro" id="IPR006150">
    <property type="entry name" value="Cys_repeat_1"/>
</dbReference>
<dbReference type="FunFam" id="4.10.410.10:FF:000035">
    <property type="entry name" value="Protein CBR-MLT-11"/>
    <property type="match status" value="1"/>
</dbReference>
<feature type="domain" description="BPTI/Kunitz inhibitor" evidence="7">
    <location>
        <begin position="370"/>
        <end position="420"/>
    </location>
</feature>
<gene>
    <name evidence="9" type="ORF">niasHT_007542</name>
</gene>
<evidence type="ECO:0000256" key="6">
    <source>
        <dbReference type="SAM" id="SignalP"/>
    </source>
</evidence>
<feature type="domain" description="BPTI/Kunitz inhibitor" evidence="7">
    <location>
        <begin position="3517"/>
        <end position="3567"/>
    </location>
</feature>
<feature type="compositionally biased region" description="Basic and acidic residues" evidence="5">
    <location>
        <begin position="2460"/>
        <end position="2503"/>
    </location>
</feature>
<feature type="disulfide bond" evidence="4">
    <location>
        <begin position="176"/>
        <end position="183"/>
    </location>
</feature>
<feature type="compositionally biased region" description="Basic and acidic residues" evidence="5">
    <location>
        <begin position="2405"/>
        <end position="2430"/>
    </location>
</feature>
<feature type="compositionally biased region" description="Basic and acidic residues" evidence="5">
    <location>
        <begin position="1076"/>
        <end position="1118"/>
    </location>
</feature>
<dbReference type="InterPro" id="IPR036880">
    <property type="entry name" value="Kunitz_BPTI_sf"/>
</dbReference>
<feature type="compositionally biased region" description="Pro residues" evidence="5">
    <location>
        <begin position="998"/>
        <end position="1011"/>
    </location>
</feature>
<evidence type="ECO:0000259" key="8">
    <source>
        <dbReference type="PROSITE" id="PS51162"/>
    </source>
</evidence>
<feature type="compositionally biased region" description="Pro residues" evidence="5">
    <location>
        <begin position="808"/>
        <end position="830"/>
    </location>
</feature>
<feature type="compositionally biased region" description="Basic and acidic residues" evidence="5">
    <location>
        <begin position="1552"/>
        <end position="1566"/>
    </location>
</feature>
<feature type="compositionally biased region" description="Low complexity" evidence="5">
    <location>
        <begin position="2722"/>
        <end position="2744"/>
    </location>
</feature>
<dbReference type="Proteomes" id="UP001620626">
    <property type="component" value="Unassembled WGS sequence"/>
</dbReference>
<feature type="compositionally biased region" description="Polar residues" evidence="5">
    <location>
        <begin position="1478"/>
        <end position="1487"/>
    </location>
</feature>
<feature type="region of interest" description="Disordered" evidence="5">
    <location>
        <begin position="781"/>
        <end position="910"/>
    </location>
</feature>
<feature type="chain" id="PRO_5044822888" evidence="6">
    <location>
        <begin position="26"/>
        <end position="3948"/>
    </location>
</feature>
<feature type="region of interest" description="Disordered" evidence="5">
    <location>
        <begin position="107"/>
        <end position="144"/>
    </location>
</feature>
<feature type="compositionally biased region" description="Low complexity" evidence="5">
    <location>
        <begin position="2751"/>
        <end position="2777"/>
    </location>
</feature>
<feature type="compositionally biased region" description="Acidic residues" evidence="5">
    <location>
        <begin position="2386"/>
        <end position="2395"/>
    </location>
</feature>
<feature type="region of interest" description="Disordered" evidence="5">
    <location>
        <begin position="984"/>
        <end position="1651"/>
    </location>
</feature>
<feature type="region of interest" description="Disordered" evidence="5">
    <location>
        <begin position="3229"/>
        <end position="3248"/>
    </location>
</feature>
<feature type="compositionally biased region" description="Low complexity" evidence="5">
    <location>
        <begin position="1600"/>
        <end position="1651"/>
    </location>
</feature>
<feature type="region of interest" description="Disordered" evidence="5">
    <location>
        <begin position="3796"/>
        <end position="3820"/>
    </location>
</feature>
<feature type="region of interest" description="Disordered" evidence="5">
    <location>
        <begin position="2084"/>
        <end position="2250"/>
    </location>
</feature>
<feature type="compositionally biased region" description="Low complexity" evidence="5">
    <location>
        <begin position="1908"/>
        <end position="1931"/>
    </location>
</feature>
<organism evidence="9 10">
    <name type="scientific">Heterodera trifolii</name>
    <dbReference type="NCBI Taxonomy" id="157864"/>
    <lineage>
        <taxon>Eukaryota</taxon>
        <taxon>Metazoa</taxon>
        <taxon>Ecdysozoa</taxon>
        <taxon>Nematoda</taxon>
        <taxon>Chromadorea</taxon>
        <taxon>Rhabditida</taxon>
        <taxon>Tylenchina</taxon>
        <taxon>Tylenchomorpha</taxon>
        <taxon>Tylenchoidea</taxon>
        <taxon>Heteroderidae</taxon>
        <taxon>Heteroderinae</taxon>
        <taxon>Heterodera</taxon>
    </lineage>
</organism>
<feature type="compositionally biased region" description="Low complexity" evidence="5">
    <location>
        <begin position="1717"/>
        <end position="1728"/>
    </location>
</feature>
<evidence type="ECO:0000256" key="2">
    <source>
        <dbReference type="ARBA" id="ARBA00022900"/>
    </source>
</evidence>
<protein>
    <submittedName>
        <fullName evidence="9">Uncharacterized protein</fullName>
    </submittedName>
</protein>
<comment type="caution">
    <text evidence="9">The sequence shown here is derived from an EMBL/GenBank/DDBJ whole genome shotgun (WGS) entry which is preliminary data.</text>
</comment>
<feature type="compositionally biased region" description="Polar residues" evidence="5">
    <location>
        <begin position="2819"/>
        <end position="2829"/>
    </location>
</feature>
<feature type="compositionally biased region" description="Low complexity" evidence="5">
    <location>
        <begin position="2689"/>
        <end position="2705"/>
    </location>
</feature>
<evidence type="ECO:0000313" key="10">
    <source>
        <dbReference type="Proteomes" id="UP001620626"/>
    </source>
</evidence>
<dbReference type="SMART" id="SM00289">
    <property type="entry name" value="WR1"/>
    <property type="match status" value="4"/>
</dbReference>
<feature type="compositionally biased region" description="Low complexity" evidence="5">
    <location>
        <begin position="2202"/>
        <end position="2246"/>
    </location>
</feature>
<dbReference type="SUPFAM" id="SSF57362">
    <property type="entry name" value="BPTI-like"/>
    <property type="match status" value="10"/>
</dbReference>
<feature type="domain" description="BPTI/Kunitz inhibitor" evidence="7">
    <location>
        <begin position="3069"/>
        <end position="3119"/>
    </location>
</feature>
<evidence type="ECO:0000256" key="3">
    <source>
        <dbReference type="ARBA" id="ARBA00023157"/>
    </source>
</evidence>
<evidence type="ECO:0000313" key="9">
    <source>
        <dbReference type="EMBL" id="KAL3117139.1"/>
    </source>
</evidence>
<proteinExistence type="predicted"/>
<feature type="domain" description="BPTI/Kunitz inhibitor" evidence="7">
    <location>
        <begin position="514"/>
        <end position="564"/>
    </location>
</feature>
<feature type="compositionally biased region" description="Polar residues" evidence="5">
    <location>
        <begin position="2109"/>
        <end position="2122"/>
    </location>
</feature>
<feature type="compositionally biased region" description="Low complexity" evidence="5">
    <location>
        <begin position="849"/>
        <end position="876"/>
    </location>
</feature>
<dbReference type="Pfam" id="PF14625">
    <property type="entry name" value="Lustrin_cystein"/>
    <property type="match status" value="4"/>
</dbReference>
<reference evidence="9 10" key="1">
    <citation type="submission" date="2024-10" db="EMBL/GenBank/DDBJ databases">
        <authorList>
            <person name="Kim D."/>
        </authorList>
    </citation>
    <scope>NUCLEOTIDE SEQUENCE [LARGE SCALE GENOMIC DNA]</scope>
    <source>
        <strain evidence="9">BH-2024</strain>
    </source>
</reference>
<dbReference type="InterPro" id="IPR036857">
    <property type="entry name" value="Thyroglobulin_1_sf"/>
</dbReference>
<keyword evidence="3 4" id="KW-1015">Disulfide bond</keyword>
<name>A0ABD2LPS9_9BILA</name>
<feature type="compositionally biased region" description="Basic and acidic residues" evidence="5">
    <location>
        <begin position="1524"/>
        <end position="1539"/>
    </location>
</feature>
<feature type="domain" description="BPTI/Kunitz inhibitor" evidence="7">
    <location>
        <begin position="583"/>
        <end position="633"/>
    </location>
</feature>
<dbReference type="SMART" id="SM00211">
    <property type="entry name" value="TY"/>
    <property type="match status" value="1"/>
</dbReference>
<dbReference type="PROSITE" id="PS00280">
    <property type="entry name" value="BPTI_KUNITZ_1"/>
    <property type="match status" value="9"/>
</dbReference>
<feature type="compositionally biased region" description="Polar residues" evidence="5">
    <location>
        <begin position="3139"/>
        <end position="3151"/>
    </location>
</feature>
<dbReference type="PANTHER" id="PTHR10083">
    <property type="entry name" value="KUNITZ-TYPE PROTEASE INHIBITOR-RELATED"/>
    <property type="match status" value="1"/>
</dbReference>
<dbReference type="GO" id="GO:0005576">
    <property type="term" value="C:extracellular region"/>
    <property type="evidence" value="ECO:0007669"/>
    <property type="project" value="UniProtKB-SubCell"/>
</dbReference>
<dbReference type="PRINTS" id="PR00759">
    <property type="entry name" value="BASICPTASE"/>
</dbReference>
<comment type="caution">
    <text evidence="4">Lacks conserved residue(s) required for the propagation of feature annotation.</text>
</comment>
<feature type="compositionally biased region" description="Polar residues" evidence="5">
    <location>
        <begin position="2288"/>
        <end position="2301"/>
    </location>
</feature>
<feature type="region of interest" description="Disordered" evidence="5">
    <location>
        <begin position="1845"/>
        <end position="1931"/>
    </location>
</feature>
<feature type="domain" description="BPTI/Kunitz inhibitor" evidence="7">
    <location>
        <begin position="3001"/>
        <end position="3051"/>
    </location>
</feature>
<dbReference type="PROSITE" id="PS51162">
    <property type="entry name" value="THYROGLOBULIN_1_2"/>
    <property type="match status" value="1"/>
</dbReference>
<feature type="region of interest" description="Disordered" evidence="5">
    <location>
        <begin position="328"/>
        <end position="372"/>
    </location>
</feature>
<feature type="compositionally biased region" description="Basic and acidic residues" evidence="5">
    <location>
        <begin position="2362"/>
        <end position="2385"/>
    </location>
</feature>
<accession>A0ABD2LPS9</accession>
<dbReference type="CDD" id="cd00109">
    <property type="entry name" value="Kunitz-type"/>
    <property type="match status" value="7"/>
</dbReference>
<feature type="region of interest" description="Disordered" evidence="5">
    <location>
        <begin position="1717"/>
        <end position="1779"/>
    </location>
</feature>
<feature type="region of interest" description="Disordered" evidence="5">
    <location>
        <begin position="3928"/>
        <end position="3948"/>
    </location>
</feature>
<feature type="compositionally biased region" description="Low complexity" evidence="5">
    <location>
        <begin position="114"/>
        <end position="134"/>
    </location>
</feature>
<feature type="compositionally biased region" description="Basic and acidic residues" evidence="5">
    <location>
        <begin position="895"/>
        <end position="906"/>
    </location>
</feature>
<dbReference type="InterPro" id="IPR002223">
    <property type="entry name" value="Kunitz_BPTI"/>
</dbReference>
<dbReference type="PANTHER" id="PTHR10083:SF374">
    <property type="entry name" value="BPTI_KUNITZ INHIBITOR DOMAIN-CONTAINING PROTEIN"/>
    <property type="match status" value="1"/>
</dbReference>
<feature type="compositionally biased region" description="Pro residues" evidence="5">
    <location>
        <begin position="3235"/>
        <end position="3245"/>
    </location>
</feature>
<keyword evidence="10" id="KW-1185">Reference proteome</keyword>
<feature type="compositionally biased region" description="Low complexity" evidence="5">
    <location>
        <begin position="1736"/>
        <end position="1779"/>
    </location>
</feature>
<dbReference type="Pfam" id="PF00014">
    <property type="entry name" value="Kunitz_BPTI"/>
    <property type="match status" value="10"/>
</dbReference>
<dbReference type="Gene3D" id="4.10.410.10">
    <property type="entry name" value="Pancreatic trypsin inhibitor Kunitz domain"/>
    <property type="match status" value="10"/>
</dbReference>
<dbReference type="GO" id="GO:0004867">
    <property type="term" value="F:serine-type endopeptidase inhibitor activity"/>
    <property type="evidence" value="ECO:0007669"/>
    <property type="project" value="UniProtKB-KW"/>
</dbReference>
<feature type="compositionally biased region" description="Low complexity" evidence="5">
    <location>
        <begin position="2084"/>
        <end position="2108"/>
    </location>
</feature>
<feature type="domain" description="BPTI/Kunitz inhibitor" evidence="7">
    <location>
        <begin position="646"/>
        <end position="696"/>
    </location>
</feature>
<dbReference type="FunFam" id="4.10.410.10:FF:000020">
    <property type="entry name" value="Collagen, type VI, alpha 3"/>
    <property type="match status" value="4"/>
</dbReference>
<dbReference type="SUPFAM" id="SSF57610">
    <property type="entry name" value="Thyroglobulin type-1 domain"/>
    <property type="match status" value="1"/>
</dbReference>
<keyword evidence="1" id="KW-0646">Protease inhibitor</keyword>
<evidence type="ECO:0000256" key="5">
    <source>
        <dbReference type="SAM" id="MobiDB-lite"/>
    </source>
</evidence>
<feature type="domain" description="BPTI/Kunitz inhibitor" evidence="7">
    <location>
        <begin position="223"/>
        <end position="273"/>
    </location>
</feature>
<feature type="compositionally biased region" description="Low complexity" evidence="5">
    <location>
        <begin position="3932"/>
        <end position="3948"/>
    </location>
</feature>
<dbReference type="InterPro" id="IPR000716">
    <property type="entry name" value="Thyroglobulin_1"/>
</dbReference>
<feature type="compositionally biased region" description="Polar residues" evidence="5">
    <location>
        <begin position="1173"/>
        <end position="1191"/>
    </location>
</feature>
<feature type="region of interest" description="Disordered" evidence="5">
    <location>
        <begin position="2288"/>
        <end position="2904"/>
    </location>
</feature>
<feature type="signal peptide" evidence="6">
    <location>
        <begin position="1"/>
        <end position="25"/>
    </location>
</feature>
<feature type="domain" description="Thyroglobulin type-1" evidence="8">
    <location>
        <begin position="137"/>
        <end position="209"/>
    </location>
</feature>
<dbReference type="InterPro" id="IPR020901">
    <property type="entry name" value="Prtase_inh_Kunz-CS"/>
</dbReference>
<feature type="compositionally biased region" description="Basic and acidic residues" evidence="5">
    <location>
        <begin position="2629"/>
        <end position="2644"/>
    </location>
</feature>
<feature type="compositionally biased region" description="Low complexity" evidence="5">
    <location>
        <begin position="2645"/>
        <end position="2662"/>
    </location>
</feature>
<feature type="domain" description="BPTI/Kunitz inhibitor" evidence="7">
    <location>
        <begin position="3877"/>
        <end position="3934"/>
    </location>
</feature>
<dbReference type="EMBL" id="JBICBT010000334">
    <property type="protein sequence ID" value="KAL3117139.1"/>
    <property type="molecule type" value="Genomic_DNA"/>
</dbReference>
<evidence type="ECO:0000256" key="4">
    <source>
        <dbReference type="PROSITE-ProRule" id="PRU00500"/>
    </source>
</evidence>
<dbReference type="InterPro" id="IPR050098">
    <property type="entry name" value="TFPI/VKTCI-like"/>
</dbReference>
<feature type="compositionally biased region" description="Low complexity" evidence="5">
    <location>
        <begin position="1864"/>
        <end position="1877"/>
    </location>
</feature>
<keyword evidence="6" id="KW-0732">Signal</keyword>
<dbReference type="PROSITE" id="PS00484">
    <property type="entry name" value="THYROGLOBULIN_1_1"/>
    <property type="match status" value="1"/>
</dbReference>
<evidence type="ECO:0000259" key="7">
    <source>
        <dbReference type="PROSITE" id="PS50279"/>
    </source>
</evidence>
<dbReference type="CDD" id="cd00191">
    <property type="entry name" value="TY"/>
    <property type="match status" value="1"/>
</dbReference>
<keyword evidence="2" id="KW-0722">Serine protease inhibitor</keyword>